<organism evidence="2 3">
    <name type="scientific">Teichococcus oryzae</name>
    <dbReference type="NCBI Taxonomy" id="1608942"/>
    <lineage>
        <taxon>Bacteria</taxon>
        <taxon>Pseudomonadati</taxon>
        <taxon>Pseudomonadota</taxon>
        <taxon>Alphaproteobacteria</taxon>
        <taxon>Acetobacterales</taxon>
        <taxon>Roseomonadaceae</taxon>
        <taxon>Roseomonas</taxon>
    </lineage>
</organism>
<dbReference type="PIRSF" id="PIRSF017082">
    <property type="entry name" value="YflP"/>
    <property type="match status" value="1"/>
</dbReference>
<dbReference type="InterPro" id="IPR042100">
    <property type="entry name" value="Bug_dom1"/>
</dbReference>
<proteinExistence type="inferred from homology"/>
<dbReference type="Proteomes" id="UP000322110">
    <property type="component" value="Unassembled WGS sequence"/>
</dbReference>
<dbReference type="CDD" id="cd07012">
    <property type="entry name" value="PBP2_Bug_TTT"/>
    <property type="match status" value="1"/>
</dbReference>
<comment type="caution">
    <text evidence="2">The sequence shown here is derived from an EMBL/GenBank/DDBJ whole genome shotgun (WGS) entry which is preliminary data.</text>
</comment>
<comment type="similarity">
    <text evidence="1">Belongs to the UPF0065 (bug) family.</text>
</comment>
<dbReference type="Pfam" id="PF03401">
    <property type="entry name" value="TctC"/>
    <property type="match status" value="1"/>
</dbReference>
<dbReference type="EMBL" id="VUKA01000022">
    <property type="protein sequence ID" value="KAA2211530.1"/>
    <property type="molecule type" value="Genomic_DNA"/>
</dbReference>
<dbReference type="AlphaFoldDB" id="A0A5B2TCL8"/>
<dbReference type="PANTHER" id="PTHR42928">
    <property type="entry name" value="TRICARBOXYLATE-BINDING PROTEIN"/>
    <property type="match status" value="1"/>
</dbReference>
<gene>
    <name evidence="2" type="ORF">F0Q34_19455</name>
</gene>
<dbReference type="InterPro" id="IPR005064">
    <property type="entry name" value="BUG"/>
</dbReference>
<dbReference type="Gene3D" id="3.40.190.150">
    <property type="entry name" value="Bordetella uptake gene, domain 1"/>
    <property type="match status" value="1"/>
</dbReference>
<evidence type="ECO:0000256" key="1">
    <source>
        <dbReference type="ARBA" id="ARBA00006987"/>
    </source>
</evidence>
<name>A0A5B2TCL8_9PROT</name>
<dbReference type="PANTHER" id="PTHR42928:SF5">
    <property type="entry name" value="BLR1237 PROTEIN"/>
    <property type="match status" value="1"/>
</dbReference>
<accession>A0A5B2TCL8</accession>
<dbReference type="SUPFAM" id="SSF53850">
    <property type="entry name" value="Periplasmic binding protein-like II"/>
    <property type="match status" value="1"/>
</dbReference>
<protein>
    <submittedName>
        <fullName evidence="2">Tripartite tricarboxylate transporter substrate binding protein</fullName>
    </submittedName>
</protein>
<dbReference type="Gene3D" id="3.40.190.10">
    <property type="entry name" value="Periplasmic binding protein-like II"/>
    <property type="match status" value="1"/>
</dbReference>
<reference evidence="2 3" key="1">
    <citation type="journal article" date="2015" name="Int. J. Syst. Evol. Microbiol.">
        <title>Roseomonas oryzae sp. nov., isolated from paddy rhizosphere soil.</title>
        <authorList>
            <person name="Ramaprasad E.V."/>
            <person name="Sasikala Ch."/>
            <person name="Ramana Ch.V."/>
        </authorList>
    </citation>
    <scope>NUCLEOTIDE SEQUENCE [LARGE SCALE GENOMIC DNA]</scope>
    <source>
        <strain evidence="2 3">KCTC 42542</strain>
    </source>
</reference>
<evidence type="ECO:0000313" key="3">
    <source>
        <dbReference type="Proteomes" id="UP000322110"/>
    </source>
</evidence>
<keyword evidence="3" id="KW-1185">Reference proteome</keyword>
<sequence>MRIPAAPGTHQGGEKPRMISRRNLASLTAALSLPALLPRTARAQSWPTRPVTMIVPWAAGGGADTVTRIFATGLEAELGQPINVVNRTGGNGIVGHAAIANASSDGHTIGCGTSELVNFKVLGQSNLGPQNVDLISRIAAIPAGVMVKADGDWKDFKSFAAGLKEAAKGRVTGSGVSTGGSWHLAAAGLAKSMGMPVDTIRWIPSQGGAPALQDLVAGGISVFTGSPIEAKPLADAGQVRVLAVMADERMSSFPNVPTLREEGVDWTYQNWFSLVTPKGLPTPVRQRLIEAATKGHARPEVQNIMKQRGIVPVWETPEQFQTYVKQFAETTSSLLHELGLARG</sequence>
<evidence type="ECO:0000313" key="2">
    <source>
        <dbReference type="EMBL" id="KAA2211530.1"/>
    </source>
</evidence>